<dbReference type="Proteomes" id="UP000183529">
    <property type="component" value="Unassembled WGS sequence"/>
</dbReference>
<evidence type="ECO:0000313" key="2">
    <source>
        <dbReference type="Proteomes" id="UP000183529"/>
    </source>
</evidence>
<dbReference type="EMBL" id="FNZM01000008">
    <property type="protein sequence ID" value="SEJ79935.1"/>
    <property type="molecule type" value="Genomic_DNA"/>
</dbReference>
<gene>
    <name evidence="1" type="ORF">SAMN05216550_108338</name>
</gene>
<reference evidence="1 2" key="1">
    <citation type="submission" date="2016-10" db="EMBL/GenBank/DDBJ databases">
        <authorList>
            <person name="Varghese N."/>
            <person name="Submissions S."/>
        </authorList>
    </citation>
    <scope>NUCLEOTIDE SEQUENCE [LARGE SCALE GENOMIC DNA]</scope>
    <source>
        <strain evidence="1 2">LMG 22274</strain>
    </source>
</reference>
<dbReference type="AlphaFoldDB" id="A0AAQ1JUQ7"/>
<protein>
    <submittedName>
        <fullName evidence="1">Uncharacterized protein</fullName>
    </submittedName>
</protein>
<name>A0AAQ1JUQ7_9BURK</name>
<organism evidence="1 2">
    <name type="scientific">Paraburkholderia tropica</name>
    <dbReference type="NCBI Taxonomy" id="92647"/>
    <lineage>
        <taxon>Bacteria</taxon>
        <taxon>Pseudomonadati</taxon>
        <taxon>Pseudomonadota</taxon>
        <taxon>Betaproteobacteria</taxon>
        <taxon>Burkholderiales</taxon>
        <taxon>Burkholderiaceae</taxon>
        <taxon>Paraburkholderia</taxon>
    </lineage>
</organism>
<sequence>MLQHYATGERSDASDVNQADWGEFVEAMQEARAAFLLMMPLAVLDLRGRDGLDSVLGRFRLSGGGAGVRDSSPAQAVYRAVKDGDLVFLPGPQALRDCVQAIRRRWASAQRDAAPRQPTIAEQAEPLYGNRPRMPSGLGDPTPLGDAQAFDYRPDLPDGDVVELAGGEGTPGNNQTQNTQFKAVVKALGLNKDQARQLHDDISKQGLGYHEMLERGQDLFGGGDD</sequence>
<accession>A0AAQ1JUQ7</accession>
<comment type="caution">
    <text evidence="1">The sequence shown here is derived from an EMBL/GenBank/DDBJ whole genome shotgun (WGS) entry which is preliminary data.</text>
</comment>
<evidence type="ECO:0000313" key="1">
    <source>
        <dbReference type="EMBL" id="SEJ79935.1"/>
    </source>
</evidence>
<proteinExistence type="predicted"/>